<feature type="transmembrane region" description="Helical" evidence="13">
    <location>
        <begin position="746"/>
        <end position="769"/>
    </location>
</feature>
<evidence type="ECO:0000313" key="18">
    <source>
        <dbReference type="Proteomes" id="UP000265160"/>
    </source>
</evidence>
<keyword evidence="18" id="KW-1185">Reference proteome</keyword>
<dbReference type="GO" id="GO:0005886">
    <property type="term" value="C:plasma membrane"/>
    <property type="evidence" value="ECO:0007669"/>
    <property type="project" value="UniProtKB-SubCell"/>
</dbReference>
<dbReference type="AlphaFoldDB" id="A0A3P9CBA4"/>
<dbReference type="GO" id="GO:0015701">
    <property type="term" value="P:bicarbonate transport"/>
    <property type="evidence" value="ECO:0007669"/>
    <property type="project" value="TreeGrafter"/>
</dbReference>
<dbReference type="Gene3D" id="3.40.930.10">
    <property type="entry name" value="Mannitol-specific EII, Chain A"/>
    <property type="match status" value="1"/>
</dbReference>
<evidence type="ECO:0000256" key="7">
    <source>
        <dbReference type="ARBA" id="ARBA00022692"/>
    </source>
</evidence>
<protein>
    <recommendedName>
        <fullName evidence="13">Anion exchange protein</fullName>
    </recommendedName>
</protein>
<feature type="compositionally biased region" description="Polar residues" evidence="14">
    <location>
        <begin position="24"/>
        <end position="33"/>
    </location>
</feature>
<evidence type="ECO:0000259" key="15">
    <source>
        <dbReference type="Pfam" id="PF00955"/>
    </source>
</evidence>
<feature type="domain" description="Band 3 cytoplasmic" evidence="16">
    <location>
        <begin position="281"/>
        <end position="366"/>
    </location>
</feature>
<evidence type="ECO:0000256" key="3">
    <source>
        <dbReference type="ARBA" id="ARBA00022448"/>
    </source>
</evidence>
<comment type="similarity">
    <text evidence="2 13">Belongs to the anion exchanger (TC 2.A.31) family.</text>
</comment>
<evidence type="ECO:0000256" key="8">
    <source>
        <dbReference type="ARBA" id="ARBA00022989"/>
    </source>
</evidence>
<evidence type="ECO:0000256" key="12">
    <source>
        <dbReference type="ARBA" id="ARBA00049347"/>
    </source>
</evidence>
<keyword evidence="8 13" id="KW-1133">Transmembrane helix</keyword>
<evidence type="ECO:0000256" key="4">
    <source>
        <dbReference type="ARBA" id="ARBA00022449"/>
    </source>
</evidence>
<keyword evidence="10 13" id="KW-0472">Membrane</keyword>
<evidence type="ECO:0000256" key="1">
    <source>
        <dbReference type="ARBA" id="ARBA00004651"/>
    </source>
</evidence>
<feature type="domain" description="Bicarbonate transporter-like transmembrane" evidence="15">
    <location>
        <begin position="610"/>
        <end position="934"/>
    </location>
</feature>
<dbReference type="PRINTS" id="PR01231">
    <property type="entry name" value="HCO3TRNSPORT"/>
</dbReference>
<dbReference type="GO" id="GO:0008509">
    <property type="term" value="F:monoatomic anion transmembrane transporter activity"/>
    <property type="evidence" value="ECO:0007669"/>
    <property type="project" value="InterPro"/>
</dbReference>
<keyword evidence="9 13" id="KW-0406">Ion transport</keyword>
<keyword evidence="4" id="KW-0050">Antiport</keyword>
<reference evidence="17 18" key="1">
    <citation type="journal article" date="2014" name="Nature">
        <title>The genomic substrate for adaptive radiation in African cichlid fish.</title>
        <authorList>
            <person name="Brawand D."/>
            <person name="Wagner C.E."/>
            <person name="Li Y.I."/>
            <person name="Malinsky M."/>
            <person name="Keller I."/>
            <person name="Fan S."/>
            <person name="Simakov O."/>
            <person name="Ng A.Y."/>
            <person name="Lim Z.W."/>
            <person name="Bezault E."/>
            <person name="Turner-Maier J."/>
            <person name="Johnson J."/>
            <person name="Alcazar R."/>
            <person name="Noh H.J."/>
            <person name="Russell P."/>
            <person name="Aken B."/>
            <person name="Alfoldi J."/>
            <person name="Amemiya C."/>
            <person name="Azzouzi N."/>
            <person name="Baroiller J.F."/>
            <person name="Barloy-Hubler F."/>
            <person name="Berlin A."/>
            <person name="Bloomquist R."/>
            <person name="Carleton K.L."/>
            <person name="Conte M.A."/>
            <person name="D'Cotta H."/>
            <person name="Eshel O."/>
            <person name="Gaffney L."/>
            <person name="Galibert F."/>
            <person name="Gante H.F."/>
            <person name="Gnerre S."/>
            <person name="Greuter L."/>
            <person name="Guyon R."/>
            <person name="Haddad N.S."/>
            <person name="Haerty W."/>
            <person name="Harris R.M."/>
            <person name="Hofmann H.A."/>
            <person name="Hourlier T."/>
            <person name="Hulata G."/>
            <person name="Jaffe D.B."/>
            <person name="Lara M."/>
            <person name="Lee A.P."/>
            <person name="MacCallum I."/>
            <person name="Mwaiko S."/>
            <person name="Nikaido M."/>
            <person name="Nishihara H."/>
            <person name="Ozouf-Costaz C."/>
            <person name="Penman D.J."/>
            <person name="Przybylski D."/>
            <person name="Rakotomanga M."/>
            <person name="Renn S.C.P."/>
            <person name="Ribeiro F.J."/>
            <person name="Ron M."/>
            <person name="Salzburger W."/>
            <person name="Sanchez-Pulido L."/>
            <person name="Santos M.E."/>
            <person name="Searle S."/>
            <person name="Sharpe T."/>
            <person name="Swofford R."/>
            <person name="Tan F.J."/>
            <person name="Williams L."/>
            <person name="Young S."/>
            <person name="Yin S."/>
            <person name="Okada N."/>
            <person name="Kocher T.D."/>
            <person name="Miska E.A."/>
            <person name="Lander E.S."/>
            <person name="Venkatesh B."/>
            <person name="Fernald R.D."/>
            <person name="Meyer A."/>
            <person name="Ponting C.P."/>
            <person name="Streelman J.T."/>
            <person name="Lindblad-Toh K."/>
            <person name="Seehausen O."/>
            <person name="Di Palma F."/>
        </authorList>
    </citation>
    <scope>NUCLEOTIDE SEQUENCE</scope>
</reference>
<keyword evidence="3 13" id="KW-0813">Transport</keyword>
<organism evidence="17 18">
    <name type="scientific">Maylandia zebra</name>
    <name type="common">zebra mbuna</name>
    <dbReference type="NCBI Taxonomy" id="106582"/>
    <lineage>
        <taxon>Eukaryota</taxon>
        <taxon>Metazoa</taxon>
        <taxon>Chordata</taxon>
        <taxon>Craniata</taxon>
        <taxon>Vertebrata</taxon>
        <taxon>Euteleostomi</taxon>
        <taxon>Actinopterygii</taxon>
        <taxon>Neopterygii</taxon>
        <taxon>Teleostei</taxon>
        <taxon>Neoteleostei</taxon>
        <taxon>Acanthomorphata</taxon>
        <taxon>Ovalentaria</taxon>
        <taxon>Cichlomorphae</taxon>
        <taxon>Cichliformes</taxon>
        <taxon>Cichlidae</taxon>
        <taxon>African cichlids</taxon>
        <taxon>Pseudocrenilabrinae</taxon>
        <taxon>Haplochromini</taxon>
        <taxon>Maylandia</taxon>
        <taxon>Maylandia zebra complex</taxon>
    </lineage>
</organism>
<dbReference type="GO" id="GO:0051453">
    <property type="term" value="P:regulation of intracellular pH"/>
    <property type="evidence" value="ECO:0007669"/>
    <property type="project" value="TreeGrafter"/>
</dbReference>
<evidence type="ECO:0000256" key="11">
    <source>
        <dbReference type="ARBA" id="ARBA00045591"/>
    </source>
</evidence>
<evidence type="ECO:0000259" key="16">
    <source>
        <dbReference type="Pfam" id="PF07565"/>
    </source>
</evidence>
<dbReference type="InterPro" id="IPR018241">
    <property type="entry name" value="Anion_exchange_CS"/>
</dbReference>
<feature type="transmembrane region" description="Helical" evidence="13">
    <location>
        <begin position="615"/>
        <end position="633"/>
    </location>
</feature>
<feature type="transmembrane region" description="Helical" evidence="13">
    <location>
        <begin position="653"/>
        <end position="670"/>
    </location>
</feature>
<dbReference type="NCBIfam" id="TIGR00834">
    <property type="entry name" value="ae"/>
    <property type="match status" value="1"/>
</dbReference>
<evidence type="ECO:0000256" key="13">
    <source>
        <dbReference type="RuleBase" id="RU362035"/>
    </source>
</evidence>
<dbReference type="PANTHER" id="PTHR11453">
    <property type="entry name" value="ANION EXCHANGE PROTEIN"/>
    <property type="match status" value="1"/>
</dbReference>
<dbReference type="GO" id="GO:0005452">
    <property type="term" value="F:solute:inorganic anion antiporter activity"/>
    <property type="evidence" value="ECO:0007669"/>
    <property type="project" value="InterPro"/>
</dbReference>
<reference evidence="17" key="3">
    <citation type="submission" date="2025-09" db="UniProtKB">
        <authorList>
            <consortium name="Ensembl"/>
        </authorList>
    </citation>
    <scope>IDENTIFICATION</scope>
</reference>
<dbReference type="InterPro" id="IPR011531">
    <property type="entry name" value="HCO3_transpt-like_TM_dom"/>
</dbReference>
<dbReference type="GeneTree" id="ENSGT00940000159765"/>
<keyword evidence="7 13" id="KW-0812">Transmembrane</keyword>
<dbReference type="SUPFAM" id="SSF55804">
    <property type="entry name" value="Phoshotransferase/anion transport protein"/>
    <property type="match status" value="1"/>
</dbReference>
<comment type="function">
    <text evidence="11">Sodium-independent anion exchanger which mediates the electroneutral exchange of chloride for bicarbonate ions across the cell membrane. May be involved in the regulation of intracellular pH, and the modulation of cardiac action potential.</text>
</comment>
<feature type="transmembrane region" description="Helical" evidence="13">
    <location>
        <begin position="565"/>
        <end position="583"/>
    </location>
</feature>
<name>A0A3P9CBA4_9CICH</name>
<evidence type="ECO:0000256" key="10">
    <source>
        <dbReference type="ARBA" id="ARBA00023136"/>
    </source>
</evidence>
<dbReference type="InterPro" id="IPR003020">
    <property type="entry name" value="HCO3_transpt_euk"/>
</dbReference>
<dbReference type="InterPro" id="IPR013769">
    <property type="entry name" value="Band3_cytoplasmic_dom"/>
</dbReference>
<dbReference type="PROSITE" id="PS00220">
    <property type="entry name" value="ANION_EXCHANGER_2"/>
    <property type="match status" value="1"/>
</dbReference>
<feature type="transmembrane region" description="Helical" evidence="13">
    <location>
        <begin position="448"/>
        <end position="470"/>
    </location>
</feature>
<feature type="region of interest" description="Disordered" evidence="14">
    <location>
        <begin position="1"/>
        <end position="34"/>
    </location>
</feature>
<dbReference type="InterPro" id="IPR001717">
    <property type="entry name" value="Anion_exchange"/>
</dbReference>
<feature type="transmembrane region" description="Helical" evidence="13">
    <location>
        <begin position="704"/>
        <end position="725"/>
    </location>
</feature>
<dbReference type="PRINTS" id="PR00165">
    <property type="entry name" value="ANIONEXCHNGR"/>
</dbReference>
<feature type="domain" description="Band 3 cytoplasmic" evidence="16">
    <location>
        <begin position="119"/>
        <end position="228"/>
    </location>
</feature>
<feature type="transmembrane region" description="Helical" evidence="13">
    <location>
        <begin position="535"/>
        <end position="558"/>
    </location>
</feature>
<dbReference type="Pfam" id="PF07565">
    <property type="entry name" value="Band_3_cyto"/>
    <property type="match status" value="2"/>
</dbReference>
<accession>A0A3P9CBA4</accession>
<evidence type="ECO:0000313" key="17">
    <source>
        <dbReference type="Ensembl" id="ENSMZEP00005019575.1"/>
    </source>
</evidence>
<dbReference type="PANTHER" id="PTHR11453:SF15">
    <property type="entry name" value="ANION EXCHANGE PROTEIN 3"/>
    <property type="match status" value="1"/>
</dbReference>
<comment type="subcellular location">
    <subcellularLocation>
        <location evidence="1">Cell membrane</location>
        <topology evidence="1">Multi-pass membrane protein</topology>
    </subcellularLocation>
    <subcellularLocation>
        <location evidence="13">Membrane</location>
        <topology evidence="13">Multi-pass membrane protein</topology>
    </subcellularLocation>
</comment>
<reference evidence="17" key="2">
    <citation type="submission" date="2025-08" db="UniProtKB">
        <authorList>
            <consortium name="Ensembl"/>
        </authorList>
    </citation>
    <scope>IDENTIFICATION</scope>
</reference>
<dbReference type="Ensembl" id="ENSMZET00005020204.1">
    <property type="protein sequence ID" value="ENSMZEP00005019575.1"/>
    <property type="gene ID" value="ENSMZEG00005014664.1"/>
</dbReference>
<feature type="transmembrane region" description="Helical" evidence="13">
    <location>
        <begin position="832"/>
        <end position="851"/>
    </location>
</feature>
<feature type="transmembrane region" description="Helical" evidence="13">
    <location>
        <begin position="482"/>
        <end position="503"/>
    </location>
</feature>
<dbReference type="FunFam" id="3.40.930.10:FF:000020">
    <property type="entry name" value="Anion exchange protein"/>
    <property type="match status" value="1"/>
</dbReference>
<evidence type="ECO:0000256" key="6">
    <source>
        <dbReference type="ARBA" id="ARBA00022681"/>
    </source>
</evidence>
<sequence>MTDIEGQENQGTKKHHGPERRCSTQKGFGTSKQHQFEHRSSFSIVDGFEDFEEFVLDFDDYDLLESIHSQLGSPLEPIRHRFEDNPGVRRHLVKKSSRCHMSRTSNSSTPLSSLKKKKRLFVELNELIVEKDHEMRWKERARWIKFEEDVDDETDRWGKPHVASLSFRSLLELRRTITHGAILLDLEQTSLPGIAHLVVETMIISDQIRAEDRPNVLRALLLKHRSVTSFGTEFFFSVFINHWENNANFLIWLCLTNCHSQYFSCEVHQISKQVFFISLFCPVLLSEAVLLESVLEVPVPVRFIFVLLGPSQSNVDYHEIGRSFSTLMSDKNFHEVAYFADDRQDLLNGINEFLDYSIVIPPSDVEGKDLLKTVADFQKQMLRKRKERELKKHSSLIGVSPEEEEEGEQEVDPLKRSGMLFGGLIHDIRRRYPQYVSDLKDALDMQCIAAVIFIYFAALSPTITFGGLLGEKTEGMMGVTELIVSTATIGVIFSLLAGQPLLITGFSGPLLVFEEAFYKFCQVYNFEYLTGRVWIGFWLIFIVLVIVAAEGSFLVRYISPFTQEIFAFLISLIFIYETFSKLIKVFKEHPLMAVYPTDASGSQNFDGPIYNQPNTAFLSLVLMMGTFFVAFFLRKFRNSRFLGGKARRIIGDFGIPISILVSVLVDYAITDTYTQKLNVPSGFSVTSPDKRGWFISPFGDKKPFPTWMMGASVVPALLVFILIFMETQITSLIVSKKERRLVKGSGFHLDLLLIVILGALCPLFGLPWLTAATVRSVTHVNALTVMSKATAPGEKPMIQEVKEQRLTGLLVAVLVGMSIVMTDILRLIPLAVLFGIFLYMGVTSLTGIQLYERITLMVTPAKHHPDHIYVTKVKTWRMNMFTITQLACIVALWVVKSTAASLAFPFVLIMTVPLRRLILSRIFEERELQALDCDEDSPNFDEDGRDEYNEIHMLV</sequence>
<evidence type="ECO:0000256" key="5">
    <source>
        <dbReference type="ARBA" id="ARBA00022475"/>
    </source>
</evidence>
<evidence type="ECO:0000256" key="2">
    <source>
        <dbReference type="ARBA" id="ARBA00010993"/>
    </source>
</evidence>
<keyword evidence="6" id="KW-0039">Anion exchange</keyword>
<evidence type="ECO:0000256" key="9">
    <source>
        <dbReference type="ARBA" id="ARBA00023065"/>
    </source>
</evidence>
<feature type="transmembrane region" description="Helical" evidence="13">
    <location>
        <begin position="883"/>
        <end position="912"/>
    </location>
</feature>
<dbReference type="Proteomes" id="UP000265160">
    <property type="component" value="LG16"/>
</dbReference>
<proteinExistence type="inferred from homology"/>
<keyword evidence="5" id="KW-1003">Cell membrane</keyword>
<dbReference type="InterPro" id="IPR016152">
    <property type="entry name" value="PTrfase/Anion_transptr"/>
</dbReference>
<evidence type="ECO:0000256" key="14">
    <source>
        <dbReference type="SAM" id="MobiDB-lite"/>
    </source>
</evidence>
<comment type="catalytic activity">
    <reaction evidence="12">
        <text>hydrogencarbonate(in) + chloride(out) = hydrogencarbonate(out) + chloride(in)</text>
        <dbReference type="Rhea" id="RHEA:72363"/>
        <dbReference type="ChEBI" id="CHEBI:17544"/>
        <dbReference type="ChEBI" id="CHEBI:17996"/>
    </reaction>
</comment>
<dbReference type="FunFam" id="1.10.287.570:FF:000001">
    <property type="entry name" value="Anion exchange protein"/>
    <property type="match status" value="1"/>
</dbReference>
<feature type="domain" description="Bicarbonate transporter-like transmembrane" evidence="15">
    <location>
        <begin position="420"/>
        <end position="592"/>
    </location>
</feature>
<dbReference type="Pfam" id="PF00955">
    <property type="entry name" value="HCO3_cotransp"/>
    <property type="match status" value="2"/>
</dbReference>
<dbReference type="Gene3D" id="1.10.287.570">
    <property type="entry name" value="Helical hairpin bin"/>
    <property type="match status" value="1"/>
</dbReference>